<feature type="domain" description="HTH cro/C1-type" evidence="1">
    <location>
        <begin position="16"/>
        <end position="88"/>
    </location>
</feature>
<dbReference type="GO" id="GO:0003677">
    <property type="term" value="F:DNA binding"/>
    <property type="evidence" value="ECO:0007669"/>
    <property type="project" value="InterPro"/>
</dbReference>
<reference evidence="2" key="1">
    <citation type="submission" date="2022-09" db="EMBL/GenBank/DDBJ databases">
        <title>Intensive care unit water sources are persistently colonized with multi-drug resistant bacteria and are the site of extensive horizontal gene transfer of antibiotic resistance genes.</title>
        <authorList>
            <person name="Diorio-Toth L."/>
        </authorList>
    </citation>
    <scope>NUCLEOTIDE SEQUENCE</scope>
    <source>
        <strain evidence="3">GD03864</strain>
        <strain evidence="2">GD04147</strain>
    </source>
</reference>
<accession>A0A4V3RE17</accession>
<dbReference type="Proteomes" id="UP001158076">
    <property type="component" value="Unassembled WGS sequence"/>
</dbReference>
<evidence type="ECO:0000313" key="2">
    <source>
        <dbReference type="EMBL" id="MDH0147909.1"/>
    </source>
</evidence>
<dbReference type="RefSeq" id="WP_014596467.1">
    <property type="nucleotide sequence ID" value="NZ_JAOCDG010000012.1"/>
</dbReference>
<evidence type="ECO:0000259" key="1">
    <source>
        <dbReference type="SMART" id="SM00530"/>
    </source>
</evidence>
<dbReference type="CDD" id="cd00093">
    <property type="entry name" value="HTH_XRE"/>
    <property type="match status" value="1"/>
</dbReference>
<evidence type="ECO:0000313" key="3">
    <source>
        <dbReference type="EMBL" id="MDH0688163.1"/>
    </source>
</evidence>
<evidence type="ECO:0000313" key="4">
    <source>
        <dbReference type="Proteomes" id="UP001158076"/>
    </source>
</evidence>
<dbReference type="Gene3D" id="1.10.260.40">
    <property type="entry name" value="lambda repressor-like DNA-binding domains"/>
    <property type="match status" value="1"/>
</dbReference>
<dbReference type="Pfam" id="PF13560">
    <property type="entry name" value="HTH_31"/>
    <property type="match status" value="1"/>
</dbReference>
<dbReference type="SUPFAM" id="SSF47413">
    <property type="entry name" value="lambda repressor-like DNA-binding domains"/>
    <property type="match status" value="1"/>
</dbReference>
<proteinExistence type="predicted"/>
<dbReference type="Proteomes" id="UP001161139">
    <property type="component" value="Unassembled WGS sequence"/>
</dbReference>
<dbReference type="InterPro" id="IPR010982">
    <property type="entry name" value="Lambda_DNA-bd_dom_sf"/>
</dbReference>
<dbReference type="Gene3D" id="3.30.450.180">
    <property type="match status" value="1"/>
</dbReference>
<name>A0A4V3RE17_STUST</name>
<protein>
    <submittedName>
        <fullName evidence="2">Helix-turn-helix transcriptional regulator</fullName>
    </submittedName>
</protein>
<organism evidence="2 4">
    <name type="scientific">Stutzerimonas stutzeri</name>
    <name type="common">Pseudomonas stutzeri</name>
    <dbReference type="NCBI Taxonomy" id="316"/>
    <lineage>
        <taxon>Bacteria</taxon>
        <taxon>Pseudomonadati</taxon>
        <taxon>Pseudomonadota</taxon>
        <taxon>Gammaproteobacteria</taxon>
        <taxon>Pseudomonadales</taxon>
        <taxon>Pseudomonadaceae</taxon>
        <taxon>Stutzerimonas</taxon>
    </lineage>
</organism>
<dbReference type="EMBL" id="JAOCDG010000012">
    <property type="protein sequence ID" value="MDH0688163.1"/>
    <property type="molecule type" value="Genomic_DNA"/>
</dbReference>
<dbReference type="InterPro" id="IPR041413">
    <property type="entry name" value="MLTR_LBD"/>
</dbReference>
<sequence length="262" mass="30197">MADRSLKRTRKDLSDFLLHHRRKLTPADVGLPSTERRRTPGLRREEVAALAGVGLSWYTWFEQGRDIHVSEKFLLNIAYALKLDDAECSHLFLLAHRRPPSPEARQPTSVSAGIQQLLDELPRPAYVQNLRWDAIAWNTAADDLFRFSSKLPEERNVLELVFADSSMRRRMPAWGDDAAGLLAQLRYDVAVAPDDPLMLDLIETLRLLSPGFRQEWEAPHRVVAQRGISHLLDSSGTLYRYRHETLIVDEHRHLRMVVYFQT</sequence>
<dbReference type="SMART" id="SM00530">
    <property type="entry name" value="HTH_XRE"/>
    <property type="match status" value="1"/>
</dbReference>
<gene>
    <name evidence="3" type="ORF">N5D09_08705</name>
    <name evidence="2" type="ORF">N7335_16080</name>
</gene>
<comment type="caution">
    <text evidence="2">The sequence shown here is derived from an EMBL/GenBank/DDBJ whole genome shotgun (WGS) entry which is preliminary data.</text>
</comment>
<dbReference type="EMBL" id="JAODZE010000020">
    <property type="protein sequence ID" value="MDH0147909.1"/>
    <property type="molecule type" value="Genomic_DNA"/>
</dbReference>
<dbReference type="PANTHER" id="PTHR35010">
    <property type="entry name" value="BLL4672 PROTEIN-RELATED"/>
    <property type="match status" value="1"/>
</dbReference>
<dbReference type="Pfam" id="PF17765">
    <property type="entry name" value="MLTR_LBD"/>
    <property type="match status" value="1"/>
</dbReference>
<dbReference type="AlphaFoldDB" id="A0A4V3RE17"/>
<dbReference type="InterPro" id="IPR001387">
    <property type="entry name" value="Cro/C1-type_HTH"/>
</dbReference>